<dbReference type="AlphaFoldDB" id="A0A0D4C317"/>
<proteinExistence type="predicted"/>
<dbReference type="SMART" id="SM00014">
    <property type="entry name" value="acidPPc"/>
    <property type="match status" value="1"/>
</dbReference>
<dbReference type="PANTHER" id="PTHR14969">
    <property type="entry name" value="SPHINGOSINE-1-PHOSPHATE PHOSPHOHYDROLASE"/>
    <property type="match status" value="1"/>
</dbReference>
<dbReference type="EMBL" id="CP011005">
    <property type="protein sequence ID" value="AJT43047.1"/>
    <property type="molecule type" value="Genomic_DNA"/>
</dbReference>
<name>A0A0D4C317_9MICC</name>
<evidence type="ECO:0000256" key="1">
    <source>
        <dbReference type="SAM" id="Phobius"/>
    </source>
</evidence>
<dbReference type="STRING" id="1618207.UM93_10655"/>
<dbReference type="InterPro" id="IPR000326">
    <property type="entry name" value="PAP2/HPO"/>
</dbReference>
<keyword evidence="4" id="KW-1185">Reference proteome</keyword>
<feature type="transmembrane region" description="Helical" evidence="1">
    <location>
        <begin position="76"/>
        <end position="98"/>
    </location>
</feature>
<dbReference type="PANTHER" id="PTHR14969:SF13">
    <property type="entry name" value="AT30094P"/>
    <property type="match status" value="1"/>
</dbReference>
<evidence type="ECO:0000259" key="2">
    <source>
        <dbReference type="SMART" id="SM00014"/>
    </source>
</evidence>
<feature type="transmembrane region" description="Helical" evidence="1">
    <location>
        <begin position="47"/>
        <end position="69"/>
    </location>
</feature>
<organism evidence="3 4">
    <name type="scientific">Psychromicrobium lacuslunae</name>
    <dbReference type="NCBI Taxonomy" id="1618207"/>
    <lineage>
        <taxon>Bacteria</taxon>
        <taxon>Bacillati</taxon>
        <taxon>Actinomycetota</taxon>
        <taxon>Actinomycetes</taxon>
        <taxon>Micrococcales</taxon>
        <taxon>Micrococcaceae</taxon>
        <taxon>Psychromicrobium</taxon>
    </lineage>
</organism>
<dbReference type="Pfam" id="PF01569">
    <property type="entry name" value="PAP2"/>
    <property type="match status" value="1"/>
</dbReference>
<dbReference type="PATRIC" id="fig|1618207.4.peg.2160"/>
<dbReference type="Gene3D" id="1.20.144.10">
    <property type="entry name" value="Phosphatidic acid phosphatase type 2/haloperoxidase"/>
    <property type="match status" value="1"/>
</dbReference>
<sequence length="205" mass="22350">MFLLLLVLAIGLSVKYLPGITTAELGIDQQLSRMHTAPLDAFARVLEFVFGPLFGPVLVLLIGLGVWLVRRRALDGLAFMLLACSGWVFSEVFKLIIARQRPDQSLLFDPLSPETGSNSFPSGHTCFAVALALAFYFLLPPGKWRGLVTILGSLTAIAVAWSRLYIGVHYLSDVIASFAASLAGVLLFAALWNRMGTAIEARQRQ</sequence>
<feature type="transmembrane region" description="Helical" evidence="1">
    <location>
        <begin position="118"/>
        <end position="139"/>
    </location>
</feature>
<dbReference type="SUPFAM" id="SSF48317">
    <property type="entry name" value="Acid phosphatase/Vanadium-dependent haloperoxidase"/>
    <property type="match status" value="1"/>
</dbReference>
<dbReference type="Proteomes" id="UP000061839">
    <property type="component" value="Chromosome"/>
</dbReference>
<gene>
    <name evidence="3" type="ORF">UM93_10655</name>
</gene>
<dbReference type="HOGENOM" id="CLU_072573_9_0_11"/>
<feature type="domain" description="Phosphatidic acid phosphatase type 2/haloperoxidase" evidence="2">
    <location>
        <begin position="75"/>
        <end position="189"/>
    </location>
</feature>
<accession>A0A0D4C317</accession>
<dbReference type="InterPro" id="IPR036938">
    <property type="entry name" value="PAP2/HPO_sf"/>
</dbReference>
<reference evidence="3 4" key="1">
    <citation type="journal article" date="2015" name="Genome Announc.">
        <title>Complete Genome Sequencing of Protease-Producing Novel Arthrobacter sp. Strain IHBB 11108 Using PacBio Single-Molecule Real-Time Sequencing Technology.</title>
        <authorList>
            <person name="Kiran S."/>
            <person name="Swarnkar M.K."/>
            <person name="Pal M."/>
            <person name="Thakur R."/>
            <person name="Tewari R."/>
            <person name="Singh A.K."/>
            <person name="Gulati A."/>
        </authorList>
    </citation>
    <scope>NUCLEOTIDE SEQUENCE [LARGE SCALE GENOMIC DNA]</scope>
    <source>
        <strain evidence="3 4">IHBB 11108</strain>
    </source>
</reference>
<dbReference type="CDD" id="cd03392">
    <property type="entry name" value="PAP2_like_2"/>
    <property type="match status" value="1"/>
</dbReference>
<keyword evidence="1" id="KW-1133">Transmembrane helix</keyword>
<feature type="transmembrane region" description="Helical" evidence="1">
    <location>
        <begin position="146"/>
        <end position="168"/>
    </location>
</feature>
<dbReference type="KEGG" id="ari:UM93_10655"/>
<keyword evidence="1" id="KW-0812">Transmembrane</keyword>
<feature type="transmembrane region" description="Helical" evidence="1">
    <location>
        <begin position="174"/>
        <end position="192"/>
    </location>
</feature>
<keyword evidence="1" id="KW-0472">Membrane</keyword>
<protein>
    <recommendedName>
        <fullName evidence="2">Phosphatidic acid phosphatase type 2/haloperoxidase domain-containing protein</fullName>
    </recommendedName>
</protein>
<evidence type="ECO:0000313" key="3">
    <source>
        <dbReference type="EMBL" id="AJT43047.1"/>
    </source>
</evidence>
<evidence type="ECO:0000313" key="4">
    <source>
        <dbReference type="Proteomes" id="UP000061839"/>
    </source>
</evidence>